<evidence type="ECO:0000313" key="6">
    <source>
        <dbReference type="Proteomes" id="UP001151760"/>
    </source>
</evidence>
<evidence type="ECO:0000256" key="2">
    <source>
        <dbReference type="ARBA" id="ARBA00004496"/>
    </source>
</evidence>
<name>A0ABQ5B2T6_9ASTR</name>
<reference evidence="5" key="1">
    <citation type="journal article" date="2022" name="Int. J. Mol. Sci.">
        <title>Draft Genome of Tanacetum Coccineum: Genomic Comparison of Closely Related Tanacetum-Family Plants.</title>
        <authorList>
            <person name="Yamashiro T."/>
            <person name="Shiraishi A."/>
            <person name="Nakayama K."/>
            <person name="Satake H."/>
        </authorList>
    </citation>
    <scope>NUCLEOTIDE SEQUENCE</scope>
</reference>
<comment type="caution">
    <text evidence="5">The sequence shown here is derived from an EMBL/GenBank/DDBJ whole genome shotgun (WGS) entry which is preliminary data.</text>
</comment>
<sequence>MKDARYTQFGMWLKYDTATVLVSECVRESDSFTVKHGFRFGFFVLVNADIHLSWQFNGSDIKSHRRNMALDLSSWLTYISWLSGSIRRKKNNSEGQKDENLNIVKLQRLDVGEGKEVDLKECPKSKLRNASNRLYAGEKKKGKFHHSSFLAGGATLAAGRLDVDNGTLEVCVPIREIANGGISLQK</sequence>
<evidence type="ECO:0000313" key="5">
    <source>
        <dbReference type="EMBL" id="GJT09170.1"/>
    </source>
</evidence>
<dbReference type="InterPro" id="IPR044159">
    <property type="entry name" value="IQM"/>
</dbReference>
<organism evidence="5 6">
    <name type="scientific">Tanacetum coccineum</name>
    <dbReference type="NCBI Taxonomy" id="301880"/>
    <lineage>
        <taxon>Eukaryota</taxon>
        <taxon>Viridiplantae</taxon>
        <taxon>Streptophyta</taxon>
        <taxon>Embryophyta</taxon>
        <taxon>Tracheophyta</taxon>
        <taxon>Spermatophyta</taxon>
        <taxon>Magnoliopsida</taxon>
        <taxon>eudicotyledons</taxon>
        <taxon>Gunneridae</taxon>
        <taxon>Pentapetalae</taxon>
        <taxon>asterids</taxon>
        <taxon>campanulids</taxon>
        <taxon>Asterales</taxon>
        <taxon>Asteraceae</taxon>
        <taxon>Asteroideae</taxon>
        <taxon>Anthemideae</taxon>
        <taxon>Anthemidinae</taxon>
        <taxon>Tanacetum</taxon>
    </lineage>
</organism>
<proteinExistence type="predicted"/>
<dbReference type="EMBL" id="BQNB010012888">
    <property type="protein sequence ID" value="GJT09170.1"/>
    <property type="molecule type" value="Genomic_DNA"/>
</dbReference>
<evidence type="ECO:0000256" key="3">
    <source>
        <dbReference type="ARBA" id="ARBA00022490"/>
    </source>
</evidence>
<accession>A0ABQ5B2T6</accession>
<evidence type="ECO:0000256" key="4">
    <source>
        <dbReference type="ARBA" id="ARBA00023242"/>
    </source>
</evidence>
<keyword evidence="4" id="KW-0539">Nucleus</keyword>
<comment type="subcellular location">
    <subcellularLocation>
        <location evidence="2">Cytoplasm</location>
    </subcellularLocation>
    <subcellularLocation>
        <location evidence="1">Nucleus</location>
    </subcellularLocation>
</comment>
<protein>
    <submittedName>
        <fullName evidence="5">Uncharacterized protein</fullName>
    </submittedName>
</protein>
<dbReference type="PANTHER" id="PTHR31250">
    <property type="entry name" value="IQ DOMAIN-CONTAINING PROTEIN IQM3"/>
    <property type="match status" value="1"/>
</dbReference>
<gene>
    <name evidence="5" type="ORF">Tco_0843632</name>
</gene>
<evidence type="ECO:0000256" key="1">
    <source>
        <dbReference type="ARBA" id="ARBA00004123"/>
    </source>
</evidence>
<keyword evidence="3" id="KW-0963">Cytoplasm</keyword>
<dbReference type="PANTHER" id="PTHR31250:SF10">
    <property type="entry name" value="IQ DOMAIN-CONTAINING PROTEIN IQM3"/>
    <property type="match status" value="1"/>
</dbReference>
<keyword evidence="6" id="KW-1185">Reference proteome</keyword>
<reference evidence="5" key="2">
    <citation type="submission" date="2022-01" db="EMBL/GenBank/DDBJ databases">
        <authorList>
            <person name="Yamashiro T."/>
            <person name="Shiraishi A."/>
            <person name="Satake H."/>
            <person name="Nakayama K."/>
        </authorList>
    </citation>
    <scope>NUCLEOTIDE SEQUENCE</scope>
</reference>
<dbReference type="Proteomes" id="UP001151760">
    <property type="component" value="Unassembled WGS sequence"/>
</dbReference>